<dbReference type="EMBL" id="BT085115">
    <property type="protein sequence ID" value="ACR35468.1"/>
    <property type="molecule type" value="mRNA"/>
</dbReference>
<reference evidence="1" key="2">
    <citation type="submission" date="2012-06" db="EMBL/GenBank/DDBJ databases">
        <authorList>
            <person name="Yu Y."/>
            <person name="Currie J."/>
            <person name="Lomeli R."/>
            <person name="Angelova A."/>
            <person name="Collura K."/>
            <person name="Wissotski M."/>
            <person name="Campos D."/>
            <person name="Kudrna D."/>
            <person name="Golser W."/>
            <person name="Ashely E."/>
            <person name="Descour A."/>
            <person name="Fernandes J."/>
            <person name="Soderlund C."/>
            <person name="Walbot V."/>
        </authorList>
    </citation>
    <scope>NUCLEOTIDE SEQUENCE</scope>
    <source>
        <strain evidence="1">B73</strain>
    </source>
</reference>
<accession>C4J2R8</accession>
<reference evidence="1" key="1">
    <citation type="journal article" date="2009" name="PLoS Genet.">
        <title>Sequencing, mapping, and analysis of 27,455 maize full-length cDNAs.</title>
        <authorList>
            <person name="Soderlund C."/>
            <person name="Descour A."/>
            <person name="Kudrna D."/>
            <person name="Bomhoff M."/>
            <person name="Boyd L."/>
            <person name="Currie J."/>
            <person name="Angelova A."/>
            <person name="Collura K."/>
            <person name="Wissotski M."/>
            <person name="Ashley E."/>
            <person name="Morrow D."/>
            <person name="Fernandes J."/>
            <person name="Walbot V."/>
            <person name="Yu Y."/>
        </authorList>
    </citation>
    <scope>NUCLEOTIDE SEQUENCE</scope>
    <source>
        <strain evidence="1">B73</strain>
    </source>
</reference>
<name>C4J2R8_MAIZE</name>
<evidence type="ECO:0000313" key="1">
    <source>
        <dbReference type="EMBL" id="ACR35468.1"/>
    </source>
</evidence>
<dbReference type="AlphaFoldDB" id="C4J2R8"/>
<protein>
    <submittedName>
        <fullName evidence="1">Uncharacterized protein</fullName>
    </submittedName>
</protein>
<organism evidence="1">
    <name type="scientific">Zea mays</name>
    <name type="common">Maize</name>
    <dbReference type="NCBI Taxonomy" id="4577"/>
    <lineage>
        <taxon>Eukaryota</taxon>
        <taxon>Viridiplantae</taxon>
        <taxon>Streptophyta</taxon>
        <taxon>Embryophyta</taxon>
        <taxon>Tracheophyta</taxon>
        <taxon>Spermatophyta</taxon>
        <taxon>Magnoliopsida</taxon>
        <taxon>Liliopsida</taxon>
        <taxon>Poales</taxon>
        <taxon>Poaceae</taxon>
        <taxon>PACMAD clade</taxon>
        <taxon>Panicoideae</taxon>
        <taxon>Andropogonodae</taxon>
        <taxon>Andropogoneae</taxon>
        <taxon>Tripsacinae</taxon>
        <taxon>Zea</taxon>
    </lineage>
</organism>
<sequence length="35" mass="4067">MVHSVRKIRHTYTQCLSSISRHRATLTGIKMPRNS</sequence>
<proteinExistence type="evidence at transcript level"/>